<accession>A0A1R2ATY8</accession>
<comment type="caution">
    <text evidence="1">The sequence shown here is derived from an EMBL/GenBank/DDBJ whole genome shotgun (WGS) entry which is preliminary data.</text>
</comment>
<organism evidence="1 2">
    <name type="scientific">Stentor coeruleus</name>
    <dbReference type="NCBI Taxonomy" id="5963"/>
    <lineage>
        <taxon>Eukaryota</taxon>
        <taxon>Sar</taxon>
        <taxon>Alveolata</taxon>
        <taxon>Ciliophora</taxon>
        <taxon>Postciliodesmatophora</taxon>
        <taxon>Heterotrichea</taxon>
        <taxon>Heterotrichida</taxon>
        <taxon>Stentoridae</taxon>
        <taxon>Stentor</taxon>
    </lineage>
</organism>
<reference evidence="1 2" key="1">
    <citation type="submission" date="2016-11" db="EMBL/GenBank/DDBJ databases">
        <title>The macronuclear genome of Stentor coeruleus: a giant cell with tiny introns.</title>
        <authorList>
            <person name="Slabodnick M."/>
            <person name="Ruby J.G."/>
            <person name="Reiff S.B."/>
            <person name="Swart E.C."/>
            <person name="Gosai S."/>
            <person name="Prabakaran S."/>
            <person name="Witkowska E."/>
            <person name="Larue G.E."/>
            <person name="Fisher S."/>
            <person name="Freeman R.M."/>
            <person name="Gunawardena J."/>
            <person name="Chu W."/>
            <person name="Stover N.A."/>
            <person name="Gregory B.D."/>
            <person name="Nowacki M."/>
            <person name="Derisi J."/>
            <person name="Roy S.W."/>
            <person name="Marshall W.F."/>
            <person name="Sood P."/>
        </authorList>
    </citation>
    <scope>NUCLEOTIDE SEQUENCE [LARGE SCALE GENOMIC DNA]</scope>
    <source>
        <strain evidence="1">WM001</strain>
    </source>
</reference>
<evidence type="ECO:0000313" key="1">
    <source>
        <dbReference type="EMBL" id="OMJ67987.1"/>
    </source>
</evidence>
<keyword evidence="2" id="KW-1185">Reference proteome</keyword>
<gene>
    <name evidence="1" type="ORF">SteCoe_34691</name>
</gene>
<evidence type="ECO:0000313" key="2">
    <source>
        <dbReference type="Proteomes" id="UP000187209"/>
    </source>
</evidence>
<sequence length="114" mass="13093">MAEGLSVFKPETVVRPLRYSVNLNNRKLIFQQDLKANQQELQKRQDNGLDVESTQNVRTTVSRIPKKSAEYIKNAKRDSASSSVNKKKLTIKFIDKSEIEDAMTGNYENSRFIL</sequence>
<name>A0A1R2ATY8_9CILI</name>
<protein>
    <submittedName>
        <fullName evidence="1">Uncharacterized protein</fullName>
    </submittedName>
</protein>
<dbReference type="AlphaFoldDB" id="A0A1R2ATY8"/>
<dbReference type="Proteomes" id="UP000187209">
    <property type="component" value="Unassembled WGS sequence"/>
</dbReference>
<proteinExistence type="predicted"/>
<dbReference type="EMBL" id="MPUH01001404">
    <property type="protein sequence ID" value="OMJ67987.1"/>
    <property type="molecule type" value="Genomic_DNA"/>
</dbReference>